<evidence type="ECO:0000256" key="2">
    <source>
        <dbReference type="SAM" id="MobiDB-lite"/>
    </source>
</evidence>
<feature type="region of interest" description="Disordered" evidence="2">
    <location>
        <begin position="47"/>
        <end position="148"/>
    </location>
</feature>
<feature type="compositionally biased region" description="Gly residues" evidence="2">
    <location>
        <begin position="538"/>
        <end position="549"/>
    </location>
</feature>
<feature type="coiled-coil region" evidence="1">
    <location>
        <begin position="165"/>
        <end position="192"/>
    </location>
</feature>
<feature type="region of interest" description="Disordered" evidence="2">
    <location>
        <begin position="1"/>
        <end position="31"/>
    </location>
</feature>
<feature type="compositionally biased region" description="Low complexity" evidence="2">
    <location>
        <begin position="438"/>
        <end position="456"/>
    </location>
</feature>
<proteinExistence type="predicted"/>
<feature type="compositionally biased region" description="Low complexity" evidence="2">
    <location>
        <begin position="479"/>
        <end position="495"/>
    </location>
</feature>
<comment type="caution">
    <text evidence="3">The sequence shown here is derived from an EMBL/GenBank/DDBJ whole genome shotgun (WGS) entry which is preliminary data.</text>
</comment>
<keyword evidence="4" id="KW-1185">Reference proteome</keyword>
<evidence type="ECO:0000256" key="1">
    <source>
        <dbReference type="SAM" id="Coils"/>
    </source>
</evidence>
<dbReference type="GeneID" id="63843769"/>
<feature type="compositionally biased region" description="Basic and acidic residues" evidence="2">
    <location>
        <begin position="47"/>
        <end position="100"/>
    </location>
</feature>
<evidence type="ECO:0000313" key="3">
    <source>
        <dbReference type="EMBL" id="KAF1845213.1"/>
    </source>
</evidence>
<feature type="compositionally biased region" description="Low complexity" evidence="2">
    <location>
        <begin position="390"/>
        <end position="405"/>
    </location>
</feature>
<protein>
    <submittedName>
        <fullName evidence="3">Uncharacterized protein</fullName>
    </submittedName>
</protein>
<keyword evidence="1" id="KW-0175">Coiled coil</keyword>
<dbReference type="Proteomes" id="UP000800039">
    <property type="component" value="Unassembled WGS sequence"/>
</dbReference>
<evidence type="ECO:0000313" key="4">
    <source>
        <dbReference type="Proteomes" id="UP000800039"/>
    </source>
</evidence>
<accession>A0A9P4L8F6</accession>
<feature type="compositionally biased region" description="Low complexity" evidence="2">
    <location>
        <begin position="304"/>
        <end position="342"/>
    </location>
</feature>
<dbReference type="EMBL" id="ML976616">
    <property type="protein sequence ID" value="KAF1845213.1"/>
    <property type="molecule type" value="Genomic_DNA"/>
</dbReference>
<feature type="compositionally biased region" description="Polar residues" evidence="2">
    <location>
        <begin position="343"/>
        <end position="366"/>
    </location>
</feature>
<dbReference type="AlphaFoldDB" id="A0A9P4L8F6"/>
<reference evidence="3" key="1">
    <citation type="submission" date="2020-01" db="EMBL/GenBank/DDBJ databases">
        <authorList>
            <consortium name="DOE Joint Genome Institute"/>
            <person name="Haridas S."/>
            <person name="Albert R."/>
            <person name="Binder M."/>
            <person name="Bloem J."/>
            <person name="Labutti K."/>
            <person name="Salamov A."/>
            <person name="Andreopoulos B."/>
            <person name="Baker S.E."/>
            <person name="Barry K."/>
            <person name="Bills G."/>
            <person name="Bluhm B.H."/>
            <person name="Cannon C."/>
            <person name="Castanera R."/>
            <person name="Culley D.E."/>
            <person name="Daum C."/>
            <person name="Ezra D."/>
            <person name="Gonzalez J.B."/>
            <person name="Henrissat B."/>
            <person name="Kuo A."/>
            <person name="Liang C."/>
            <person name="Lipzen A."/>
            <person name="Lutzoni F."/>
            <person name="Magnuson J."/>
            <person name="Mondo S."/>
            <person name="Nolan M."/>
            <person name="Ohm R."/>
            <person name="Pangilinan J."/>
            <person name="Park H.-J."/>
            <person name="Ramirez L."/>
            <person name="Alfaro M."/>
            <person name="Sun H."/>
            <person name="Tritt A."/>
            <person name="Yoshinaga Y."/>
            <person name="Zwiers L.-H."/>
            <person name="Turgeon B.G."/>
            <person name="Goodwin S.B."/>
            <person name="Spatafora J.W."/>
            <person name="Crous P.W."/>
            <person name="Grigoriev I.V."/>
        </authorList>
    </citation>
    <scope>NUCLEOTIDE SEQUENCE</scope>
    <source>
        <strain evidence="3">CBS 394.84</strain>
    </source>
</reference>
<feature type="compositionally biased region" description="Gly residues" evidence="2">
    <location>
        <begin position="468"/>
        <end position="478"/>
    </location>
</feature>
<organism evidence="3 4">
    <name type="scientific">Cucurbitaria berberidis CBS 394.84</name>
    <dbReference type="NCBI Taxonomy" id="1168544"/>
    <lineage>
        <taxon>Eukaryota</taxon>
        <taxon>Fungi</taxon>
        <taxon>Dikarya</taxon>
        <taxon>Ascomycota</taxon>
        <taxon>Pezizomycotina</taxon>
        <taxon>Dothideomycetes</taxon>
        <taxon>Pleosporomycetidae</taxon>
        <taxon>Pleosporales</taxon>
        <taxon>Pleosporineae</taxon>
        <taxon>Cucurbitariaceae</taxon>
        <taxon>Cucurbitaria</taxon>
    </lineage>
</organism>
<feature type="compositionally biased region" description="Polar residues" evidence="2">
    <location>
        <begin position="101"/>
        <end position="125"/>
    </location>
</feature>
<name>A0A9P4L8F6_9PLEO</name>
<dbReference type="OrthoDB" id="343070at2759"/>
<gene>
    <name evidence="3" type="ORF">K460DRAFT_105049</name>
</gene>
<feature type="region of interest" description="Disordered" evidence="2">
    <location>
        <begin position="193"/>
        <end position="214"/>
    </location>
</feature>
<feature type="region of interest" description="Disordered" evidence="2">
    <location>
        <begin position="282"/>
        <end position="557"/>
    </location>
</feature>
<sequence>MTNSTNHETENETKADAAQADEQSATIKAALDQREAELKDLEADLERRLTNVKDREAKSEAILEKANGRVRKIRSETNEELDTLKKAHQAEIERLRHEKPTTGTSNNASADQDVPTPTQQPSAQQVPEGVVNTEDLPRPTVTDDQLNNWIRTNPGAKRVVVEQIKNNMNKAMKGKNETLAKLQNEVEELKAQKSLQAPAAVKEEPEQSKPQNLEEEWTKVKADHNAALKEALTKKEEAMNKMFTMRSKIKDSTITNYRNKCNVVEKAAKETPTEEVAKVWALATEQAKNPPAAPNTPVKPQVPAPAHQHAPVQPLAPGQTPNASTSQAQQAAATTPNSSQANDTNVSLATQSAPQQQPNPFLQTGHGTAPNPFALAQNQMGRGLQQPGFTGQAQVPPAQQQQQFGRGRGDGVGTGPQALRGVLQSNLPRGGATSIPLPGSRGRGQQQQHNQNQGPGTNAQGPGVSQIGRGGGRGGSRGRGQAHNVQGQANVQNQGSPGRGGLNASALQFLPGAGRGQKRGAEDDSEGGARGGKRPRGRGGQGGGGGAGGAAPASGTE</sequence>
<dbReference type="RefSeq" id="XP_040787776.1">
    <property type="nucleotide sequence ID" value="XM_040926518.1"/>
</dbReference>